<name>A0A6H5I8W3_9HYME</name>
<proteinExistence type="predicted"/>
<sequence>MYINKLNKRGPKVDCISCNIEGIDFDQAVDIIKKPSAKYQASSILMVKKHTAQPTENVCKECGAKVARLRDHIRDIHEKRKKCEFCQKSISHRNFKKHQKDCKNKKKIKCKTCGKTFTGKRYLTQHKQRKHIDKCEKCEVYSRLTEPEKQKKRTEMKSHLECTWRLVTHKPMAIQCMRGSKIIPKRNRFSLKSNANQERQSTSCSVSHERTSEIYTENRPPGLYLYYFRPLQQNKINRVVYMKNFRQMILVLRSKMVLFFNQNIAAAQTLTACKKKYSLNAMPCHMHQSCKRCSELAKIAVGRAAVVIVDVLSGRLRELKGASLSQGFMGGQQALVADEVTATMII</sequence>
<dbReference type="InterPro" id="IPR013087">
    <property type="entry name" value="Znf_C2H2_type"/>
</dbReference>
<evidence type="ECO:0000313" key="4">
    <source>
        <dbReference type="Proteomes" id="UP000479190"/>
    </source>
</evidence>
<dbReference type="Proteomes" id="UP000479190">
    <property type="component" value="Unassembled WGS sequence"/>
</dbReference>
<dbReference type="PROSITE" id="PS50157">
    <property type="entry name" value="ZINC_FINGER_C2H2_2"/>
    <property type="match status" value="1"/>
</dbReference>
<evidence type="ECO:0000256" key="1">
    <source>
        <dbReference type="PROSITE-ProRule" id="PRU00042"/>
    </source>
</evidence>
<accession>A0A6H5I8W3</accession>
<evidence type="ECO:0000313" key="3">
    <source>
        <dbReference type="EMBL" id="CAB0033038.1"/>
    </source>
</evidence>
<dbReference type="EMBL" id="CADCXV010000697">
    <property type="protein sequence ID" value="CAB0033038.1"/>
    <property type="molecule type" value="Genomic_DNA"/>
</dbReference>
<dbReference type="GO" id="GO:0008270">
    <property type="term" value="F:zinc ion binding"/>
    <property type="evidence" value="ECO:0007669"/>
    <property type="project" value="UniProtKB-KW"/>
</dbReference>
<dbReference type="Gene3D" id="3.30.160.60">
    <property type="entry name" value="Classic Zinc Finger"/>
    <property type="match status" value="1"/>
</dbReference>
<keyword evidence="1" id="KW-0479">Metal-binding</keyword>
<gene>
    <name evidence="3" type="ORF">TBRA_LOCUS4960</name>
</gene>
<keyword evidence="4" id="KW-1185">Reference proteome</keyword>
<dbReference type="PROSITE" id="PS00028">
    <property type="entry name" value="ZINC_FINGER_C2H2_1"/>
    <property type="match status" value="1"/>
</dbReference>
<keyword evidence="1" id="KW-0862">Zinc</keyword>
<dbReference type="AlphaFoldDB" id="A0A6H5I8W3"/>
<protein>
    <recommendedName>
        <fullName evidence="2">C2H2-type domain-containing protein</fullName>
    </recommendedName>
</protein>
<organism evidence="3 4">
    <name type="scientific">Trichogramma brassicae</name>
    <dbReference type="NCBI Taxonomy" id="86971"/>
    <lineage>
        <taxon>Eukaryota</taxon>
        <taxon>Metazoa</taxon>
        <taxon>Ecdysozoa</taxon>
        <taxon>Arthropoda</taxon>
        <taxon>Hexapoda</taxon>
        <taxon>Insecta</taxon>
        <taxon>Pterygota</taxon>
        <taxon>Neoptera</taxon>
        <taxon>Endopterygota</taxon>
        <taxon>Hymenoptera</taxon>
        <taxon>Apocrita</taxon>
        <taxon>Proctotrupomorpha</taxon>
        <taxon>Chalcidoidea</taxon>
        <taxon>Trichogrammatidae</taxon>
        <taxon>Trichogramma</taxon>
    </lineage>
</organism>
<dbReference type="SMART" id="SM00355">
    <property type="entry name" value="ZnF_C2H2"/>
    <property type="match status" value="2"/>
</dbReference>
<reference evidence="3 4" key="1">
    <citation type="submission" date="2020-02" db="EMBL/GenBank/DDBJ databases">
        <authorList>
            <person name="Ferguson B K."/>
        </authorList>
    </citation>
    <scope>NUCLEOTIDE SEQUENCE [LARGE SCALE GENOMIC DNA]</scope>
</reference>
<feature type="domain" description="C2H2-type" evidence="2">
    <location>
        <begin position="108"/>
        <end position="136"/>
    </location>
</feature>
<keyword evidence="1" id="KW-0863">Zinc-finger</keyword>
<evidence type="ECO:0000259" key="2">
    <source>
        <dbReference type="PROSITE" id="PS50157"/>
    </source>
</evidence>